<evidence type="ECO:0000313" key="2">
    <source>
        <dbReference type="Proteomes" id="UP001444071"/>
    </source>
</evidence>
<comment type="caution">
    <text evidence="1">The sequence shown here is derived from an EMBL/GenBank/DDBJ whole genome shotgun (WGS) entry which is preliminary data.</text>
</comment>
<keyword evidence="2" id="KW-1185">Reference proteome</keyword>
<protein>
    <submittedName>
        <fullName evidence="1">Uncharacterized protein</fullName>
    </submittedName>
</protein>
<dbReference type="Proteomes" id="UP001444071">
    <property type="component" value="Unassembled WGS sequence"/>
</dbReference>
<reference evidence="1 2" key="1">
    <citation type="submission" date="2021-06" db="EMBL/GenBank/DDBJ databases">
        <authorList>
            <person name="Palmer J.M."/>
        </authorList>
    </citation>
    <scope>NUCLEOTIDE SEQUENCE [LARGE SCALE GENOMIC DNA]</scope>
    <source>
        <strain evidence="1 2">XR_2019</strain>
        <tissue evidence="1">Muscle</tissue>
    </source>
</reference>
<sequence length="102" mass="11273">MCRYICCVKRSTDNKNISQEESTEEPRVKQRSAILTKNGETLTMASYVTNSFLMRAASQCFVPTVGGMGPPADHESSKCHKEVTCIIQGNEAPEKTAAMREL</sequence>
<dbReference type="EMBL" id="JAHRIM010055089">
    <property type="protein sequence ID" value="MEQ2270116.1"/>
    <property type="molecule type" value="Genomic_DNA"/>
</dbReference>
<organism evidence="1 2">
    <name type="scientific">Xenotaenia resolanae</name>
    <dbReference type="NCBI Taxonomy" id="208358"/>
    <lineage>
        <taxon>Eukaryota</taxon>
        <taxon>Metazoa</taxon>
        <taxon>Chordata</taxon>
        <taxon>Craniata</taxon>
        <taxon>Vertebrata</taxon>
        <taxon>Euteleostomi</taxon>
        <taxon>Actinopterygii</taxon>
        <taxon>Neopterygii</taxon>
        <taxon>Teleostei</taxon>
        <taxon>Neoteleostei</taxon>
        <taxon>Acanthomorphata</taxon>
        <taxon>Ovalentaria</taxon>
        <taxon>Atherinomorphae</taxon>
        <taxon>Cyprinodontiformes</taxon>
        <taxon>Goodeidae</taxon>
        <taxon>Xenotaenia</taxon>
    </lineage>
</organism>
<evidence type="ECO:0000313" key="1">
    <source>
        <dbReference type="EMBL" id="MEQ2270116.1"/>
    </source>
</evidence>
<gene>
    <name evidence="1" type="ORF">XENORESO_015582</name>
</gene>
<accession>A0ABV0WKH7</accession>
<proteinExistence type="predicted"/>
<name>A0ABV0WKH7_9TELE</name>